<sequence>MSLINRQTRRLLLPLIAFLNPICLPHARPYLSEDSTEITFQPQERFPKNHGFSIEIHPASTFAPTTFSPIAADTSRLVHHVVLCGLGDRAELYFPPSSSNGSIHRARESSEAYILFDLSNGVEEGGAAIALRETIARVIADEEEDRTREREGEKVSDCPGRQFAILAWKAEMVQRMMRFGTGNWEAGLLSMNPTIVFEKEEREGFVRLEGLWRKGQGWCDEISGLEREKAERRLRREITRVVGRGEEVGKWDLVGLGRGELIKVKECECAECPEPGAPMVR</sequence>
<dbReference type="OrthoDB" id="10356296at2759"/>
<keyword evidence="1" id="KW-0732">Signal</keyword>
<evidence type="ECO:0000313" key="3">
    <source>
        <dbReference type="Proteomes" id="UP000001067"/>
    </source>
</evidence>
<name>E3RFK7_PYRTT</name>
<feature type="chain" id="PRO_5003181357" description="Atrophin-1 multi-domain protein" evidence="1">
    <location>
        <begin position="28"/>
        <end position="281"/>
    </location>
</feature>
<evidence type="ECO:0000313" key="2">
    <source>
        <dbReference type="EMBL" id="EFQ95492.1"/>
    </source>
</evidence>
<evidence type="ECO:0000256" key="1">
    <source>
        <dbReference type="SAM" id="SignalP"/>
    </source>
</evidence>
<dbReference type="HOGENOM" id="CLU_997988_0_0_1"/>
<organism evidence="3">
    <name type="scientific">Pyrenophora teres f. teres (strain 0-1)</name>
    <name type="common">Barley net blotch fungus</name>
    <name type="synonym">Drechslera teres f. teres</name>
    <dbReference type="NCBI Taxonomy" id="861557"/>
    <lineage>
        <taxon>Eukaryota</taxon>
        <taxon>Fungi</taxon>
        <taxon>Dikarya</taxon>
        <taxon>Ascomycota</taxon>
        <taxon>Pezizomycotina</taxon>
        <taxon>Dothideomycetes</taxon>
        <taxon>Pleosporomycetidae</taxon>
        <taxon>Pleosporales</taxon>
        <taxon>Pleosporineae</taxon>
        <taxon>Pleosporaceae</taxon>
        <taxon>Pyrenophora</taxon>
    </lineage>
</organism>
<dbReference type="KEGG" id="pte:PTT_06508"/>
<dbReference type="AlphaFoldDB" id="E3RFK7"/>
<reference evidence="2 3" key="1">
    <citation type="journal article" date="2010" name="Genome Biol.">
        <title>A first genome assembly of the barley fungal pathogen Pyrenophora teres f. teres.</title>
        <authorList>
            <person name="Ellwood S.R."/>
            <person name="Liu Z."/>
            <person name="Syme R.A."/>
            <person name="Lai Z."/>
            <person name="Hane J.K."/>
            <person name="Keiper F."/>
            <person name="Moffat C.S."/>
            <person name="Oliver R.P."/>
            <person name="Friesen T.L."/>
        </authorList>
    </citation>
    <scope>NUCLEOTIDE SEQUENCE [LARGE SCALE GENOMIC DNA]</scope>
    <source>
        <strain evidence="2 3">0-1</strain>
    </source>
</reference>
<gene>
    <name evidence="2" type="ORF">PTT_06508</name>
</gene>
<keyword evidence="3" id="KW-1185">Reference proteome</keyword>
<protein>
    <recommendedName>
        <fullName evidence="4">Atrophin-1 multi-domain protein</fullName>
    </recommendedName>
</protein>
<accession>E3RFK7</accession>
<evidence type="ECO:0008006" key="4">
    <source>
        <dbReference type="Google" id="ProtNLM"/>
    </source>
</evidence>
<proteinExistence type="predicted"/>
<dbReference type="Proteomes" id="UP000001067">
    <property type="component" value="Unassembled WGS sequence"/>
</dbReference>
<dbReference type="EMBL" id="GL532772">
    <property type="protein sequence ID" value="EFQ95492.1"/>
    <property type="molecule type" value="Genomic_DNA"/>
</dbReference>
<feature type="signal peptide" evidence="1">
    <location>
        <begin position="1"/>
        <end position="27"/>
    </location>
</feature>